<keyword evidence="11" id="KW-0966">Cell projection</keyword>
<evidence type="ECO:0000256" key="3">
    <source>
        <dbReference type="ARBA" id="ARBA00009677"/>
    </source>
</evidence>
<dbReference type="InterPro" id="IPR010930">
    <property type="entry name" value="Flg_bb/hook_C_dom"/>
</dbReference>
<evidence type="ECO:0000259" key="8">
    <source>
        <dbReference type="Pfam" id="PF00460"/>
    </source>
</evidence>
<evidence type="ECO:0000259" key="9">
    <source>
        <dbReference type="Pfam" id="PF06429"/>
    </source>
</evidence>
<evidence type="ECO:0000256" key="7">
    <source>
        <dbReference type="RuleBase" id="RU362065"/>
    </source>
</evidence>
<dbReference type="STRING" id="946333.A4W93_15870"/>
<gene>
    <name evidence="7" type="primary">flgK</name>
    <name evidence="11" type="ORF">A4W93_15870</name>
</gene>
<keyword evidence="12" id="KW-1185">Reference proteome</keyword>
<comment type="similarity">
    <text evidence="3 7">Belongs to the flagella basal body rod proteins family.</text>
</comment>
<dbReference type="Pfam" id="PF22638">
    <property type="entry name" value="FlgK_D1"/>
    <property type="match status" value="1"/>
</dbReference>
<dbReference type="InterPro" id="IPR053927">
    <property type="entry name" value="FlgK_helical"/>
</dbReference>
<evidence type="ECO:0000256" key="5">
    <source>
        <dbReference type="ARBA" id="ARBA00022525"/>
    </source>
</evidence>
<evidence type="ECO:0000256" key="1">
    <source>
        <dbReference type="ARBA" id="ARBA00004365"/>
    </source>
</evidence>
<organism evidence="11 12">
    <name type="scientific">Piscinibacter gummiphilus</name>
    <dbReference type="NCBI Taxonomy" id="946333"/>
    <lineage>
        <taxon>Bacteria</taxon>
        <taxon>Pseudomonadati</taxon>
        <taxon>Pseudomonadota</taxon>
        <taxon>Betaproteobacteria</taxon>
        <taxon>Burkholderiales</taxon>
        <taxon>Sphaerotilaceae</taxon>
        <taxon>Piscinibacter</taxon>
    </lineage>
</organism>
<dbReference type="GO" id="GO:0044780">
    <property type="term" value="P:bacterial-type flagellum assembly"/>
    <property type="evidence" value="ECO:0007669"/>
    <property type="project" value="InterPro"/>
</dbReference>
<feature type="domain" description="Flagellar basal body rod protein N-terminal" evidence="8">
    <location>
        <begin position="4"/>
        <end position="34"/>
    </location>
</feature>
<name>A0A1W6LAN4_9BURK</name>
<dbReference type="OrthoDB" id="9802553at2"/>
<dbReference type="InterPro" id="IPR001444">
    <property type="entry name" value="Flag_bb_rod_N"/>
</dbReference>
<evidence type="ECO:0000256" key="6">
    <source>
        <dbReference type="ARBA" id="ARBA00023143"/>
    </source>
</evidence>
<dbReference type="PRINTS" id="PR01005">
    <property type="entry name" value="FLGHOOKAP1"/>
</dbReference>
<comment type="subcellular location">
    <subcellularLocation>
        <location evidence="1 7">Bacterial flagellum</location>
    </subcellularLocation>
    <subcellularLocation>
        <location evidence="2 7">Secreted</location>
    </subcellularLocation>
</comment>
<dbReference type="SUPFAM" id="SSF64518">
    <property type="entry name" value="Phase 1 flagellin"/>
    <property type="match status" value="1"/>
</dbReference>
<proteinExistence type="inferred from homology"/>
<keyword evidence="6 7" id="KW-0975">Bacterial flagellum</keyword>
<dbReference type="NCBIfam" id="TIGR02492">
    <property type="entry name" value="flgK_ends"/>
    <property type="match status" value="1"/>
</dbReference>
<dbReference type="RefSeq" id="WP_085751545.1">
    <property type="nucleotide sequence ID" value="NZ_BSPR01000004.1"/>
</dbReference>
<keyword evidence="5 7" id="KW-0964">Secreted</keyword>
<dbReference type="GO" id="GO:0005576">
    <property type="term" value="C:extracellular region"/>
    <property type="evidence" value="ECO:0007669"/>
    <property type="project" value="UniProtKB-SubCell"/>
</dbReference>
<evidence type="ECO:0000313" key="12">
    <source>
        <dbReference type="Proteomes" id="UP000193427"/>
    </source>
</evidence>
<dbReference type="InterPro" id="IPR002371">
    <property type="entry name" value="FlgK"/>
</dbReference>
<dbReference type="GO" id="GO:0005198">
    <property type="term" value="F:structural molecule activity"/>
    <property type="evidence" value="ECO:0007669"/>
    <property type="project" value="UniProtKB-UniRule"/>
</dbReference>
<evidence type="ECO:0000256" key="4">
    <source>
        <dbReference type="ARBA" id="ARBA00016244"/>
    </source>
</evidence>
<dbReference type="Pfam" id="PF06429">
    <property type="entry name" value="Flg_bbr_C"/>
    <property type="match status" value="1"/>
</dbReference>
<keyword evidence="11" id="KW-0969">Cilium</keyword>
<dbReference type="Pfam" id="PF00460">
    <property type="entry name" value="Flg_bb_rod"/>
    <property type="match status" value="1"/>
</dbReference>
<keyword evidence="11" id="KW-0282">Flagellum</keyword>
<dbReference type="KEGG" id="rgu:A4W93_15870"/>
<dbReference type="PANTHER" id="PTHR30033">
    <property type="entry name" value="FLAGELLAR HOOK-ASSOCIATED PROTEIN 1"/>
    <property type="match status" value="1"/>
</dbReference>
<reference evidence="11 12" key="1">
    <citation type="submission" date="2016-04" db="EMBL/GenBank/DDBJ databases">
        <title>Complete genome sequence of natural rubber-degrading, novel Gram-negative bacterium, Rhizobacter gummiphilus strain NS21.</title>
        <authorList>
            <person name="Tabata M."/>
            <person name="Kasai D."/>
            <person name="Fukuda M."/>
        </authorList>
    </citation>
    <scope>NUCLEOTIDE SEQUENCE [LARGE SCALE GENOMIC DNA]</scope>
    <source>
        <strain evidence="11 12">NS21</strain>
    </source>
</reference>
<dbReference type="Proteomes" id="UP000193427">
    <property type="component" value="Chromosome"/>
</dbReference>
<feature type="domain" description="Flagellar hook-associated protein FlgK helical" evidence="10">
    <location>
        <begin position="91"/>
        <end position="316"/>
    </location>
</feature>
<dbReference type="PANTHER" id="PTHR30033:SF1">
    <property type="entry name" value="FLAGELLAR HOOK-ASSOCIATED PROTEIN 1"/>
    <property type="match status" value="1"/>
</dbReference>
<protein>
    <recommendedName>
        <fullName evidence="4 7">Flagellar hook-associated protein 1</fullName>
        <shortName evidence="7">HAP1</shortName>
    </recommendedName>
</protein>
<accession>A0A1W6LAN4</accession>
<dbReference type="AlphaFoldDB" id="A0A1W6LAN4"/>
<evidence type="ECO:0000256" key="2">
    <source>
        <dbReference type="ARBA" id="ARBA00004613"/>
    </source>
</evidence>
<evidence type="ECO:0000259" key="10">
    <source>
        <dbReference type="Pfam" id="PF22638"/>
    </source>
</evidence>
<dbReference type="GO" id="GO:0009424">
    <property type="term" value="C:bacterial-type flagellum hook"/>
    <property type="evidence" value="ECO:0007669"/>
    <property type="project" value="UniProtKB-UniRule"/>
</dbReference>
<feature type="domain" description="Flagellar basal-body/hook protein C-terminal" evidence="9">
    <location>
        <begin position="424"/>
        <end position="462"/>
    </location>
</feature>
<dbReference type="EMBL" id="CP015118">
    <property type="protein sequence ID" value="ARN21257.1"/>
    <property type="molecule type" value="Genomic_DNA"/>
</dbReference>
<evidence type="ECO:0000313" key="11">
    <source>
        <dbReference type="EMBL" id="ARN21257.1"/>
    </source>
</evidence>
<sequence length="466" mass="48955">MSIINNALTGAAASQIALNTVSQNIANLMTPGYTRQGTLMVSQRATQAGTVSPGDGVKVPSLIRFSDSYKSQQMWQAASELSQRAIPQPYLTQLEQVMGDDESSINSGLDGFFGALNAASVEPTSLPLRQQVITAAEALAQRFNSLNQVLSNQQASIAQQRTSTIDQINSVSKSIAELNSDIAIAQATGTNPSSLIDARDQKIDALASLVAVQVVEQPDGTRSVSLRDGQPLVVGSRSSSLSVQANPDGSQTLKLAFAAESFTITSTRLGGQLGGLDDYERDVLNPLRKSVSDLAGSVADRVNTQLAAGYTMSGATPTPAPPNGPLFTFDASGSSGVLRVVDGVLAADLAFSSDPTKPGNSDNLLKVIDVKNLSVTVGTLGSVRMGDANTQMVGRLAMQSQQNQASLATAETVRNQSEESWKSTSGVNQDEEAVSLMQYQQMYQANLKVIAVANQLFDSTLAMMAG</sequence>